<dbReference type="OrthoDB" id="1924287at2759"/>
<dbReference type="KEGG" id="tva:4771638"/>
<dbReference type="SMR" id="A2E127"/>
<dbReference type="VEuPathDB" id="TrichDB:TVAG_388000"/>
<sequence length="803" mass="87842">MEDVPAPVFSSLETTDNDDFEKNYDVDVTISSTYSNTDIRRTFEYYYSTIHITNTKIENSQAFGSDTTSGSGGAICMSSCTMIASASEFKYCKAVFSGASCSISSDICLDRCKFTSNTAYRYGGAIHYQGSIDLGNYANGNTFLCYSSEFISNVGSELGGGLSFATTSSVYLQDCKIQQNSAAFCGGGIYSCNTIYLKLFNTKVYSNSLTYDSLTKIEGSSFRPVKQGGKKMSNTPTLGIRGGAGICVITDYEVNSRKLVSQFFSQGNCYGGNTAGSKAYSKGQGAGHAILIDGNCRLQSMNDKFSYTGKFDNVVSKTGEASSFPFIMQTVQNPPSCSDMPSAIAASDPTKTSLARLSNNGNYQITSNIVPPSIYTYVATPISKLPATTKVTKKSTAVKNPPWIKQYKTLSMLPTAIKTPFKTVFSTAHKTPFKTVFSTAHKTPFKTPFNTVFSTAHKTPFKTVFSTAHKTPFKTPFNTVFSTAHKTPFKTVFSTVHKTPFKTVFSTAHKTPFKTPFNTAFSTAHDTPFKTPFSTAHKTPFKTVFSTAHKTPIETPFKTAFSTAQKTPFQTVFSSPGVSKYATPFSTRHSTPNSTPFSTAHSTVFSTPHNTPFVTFAPTRSVFPGWYVPPESFEGPSTKTLISTWYETNVATKIVFETNITDEDGKYYVTYTDQETEVISIIAIQTEAYISLQVNSGGEKQKAKFGLPMIIGISAGGAILLILLVALILFFTLKARKEESFESSLEMAEETAYNVHSSQITSVTNDNPLWTTTIEGDREDPFKDDFNEIVNDNFFTIKETGLE</sequence>
<evidence type="ECO:0000313" key="3">
    <source>
        <dbReference type="Proteomes" id="UP000001542"/>
    </source>
</evidence>
<keyword evidence="1" id="KW-0812">Transmembrane</keyword>
<reference evidence="2" key="1">
    <citation type="submission" date="2006-10" db="EMBL/GenBank/DDBJ databases">
        <authorList>
            <person name="Amadeo P."/>
            <person name="Zhao Q."/>
            <person name="Wortman J."/>
            <person name="Fraser-Liggett C."/>
            <person name="Carlton J."/>
        </authorList>
    </citation>
    <scope>NUCLEOTIDE SEQUENCE</scope>
    <source>
        <strain evidence="2">G3</strain>
    </source>
</reference>
<organism evidence="2 3">
    <name type="scientific">Trichomonas vaginalis (strain ATCC PRA-98 / G3)</name>
    <dbReference type="NCBI Taxonomy" id="412133"/>
    <lineage>
        <taxon>Eukaryota</taxon>
        <taxon>Metamonada</taxon>
        <taxon>Parabasalia</taxon>
        <taxon>Trichomonadida</taxon>
        <taxon>Trichomonadidae</taxon>
        <taxon>Trichomonas</taxon>
    </lineage>
</organism>
<dbReference type="SUPFAM" id="SSF51126">
    <property type="entry name" value="Pectin lyase-like"/>
    <property type="match status" value="1"/>
</dbReference>
<dbReference type="OMA" id="TGSACNI"/>
<keyword evidence="3" id="KW-1185">Reference proteome</keyword>
<dbReference type="PANTHER" id="PTHR46155">
    <property type="entry name" value="BIFUNCTIONAL INHIBITOR/LIPID-TRANSFER PROTEIN/SEED STORAGE 2S ALBUMIN SUPERFAMILY PROTEIN"/>
    <property type="match status" value="1"/>
</dbReference>
<keyword evidence="1" id="KW-1133">Transmembrane helix</keyword>
<evidence type="ECO:0000313" key="2">
    <source>
        <dbReference type="EMBL" id="EAY13659.1"/>
    </source>
</evidence>
<protein>
    <submittedName>
        <fullName evidence="2">Polymorphic outer membrane protein, putative</fullName>
    </submittedName>
</protein>
<name>A2E127_TRIV3</name>
<proteinExistence type="predicted"/>
<feature type="transmembrane region" description="Helical" evidence="1">
    <location>
        <begin position="705"/>
        <end position="731"/>
    </location>
</feature>
<dbReference type="RefSeq" id="XP_001325882.1">
    <property type="nucleotide sequence ID" value="XM_001325847.1"/>
</dbReference>
<dbReference type="EMBL" id="DS113282">
    <property type="protein sequence ID" value="EAY13659.1"/>
    <property type="molecule type" value="Genomic_DNA"/>
</dbReference>
<dbReference type="InParanoid" id="A2E127"/>
<reference evidence="2" key="2">
    <citation type="journal article" date="2007" name="Science">
        <title>Draft genome sequence of the sexually transmitted pathogen Trichomonas vaginalis.</title>
        <authorList>
            <person name="Carlton J.M."/>
            <person name="Hirt R.P."/>
            <person name="Silva J.C."/>
            <person name="Delcher A.L."/>
            <person name="Schatz M."/>
            <person name="Zhao Q."/>
            <person name="Wortman J.R."/>
            <person name="Bidwell S.L."/>
            <person name="Alsmark U.C.M."/>
            <person name="Besteiro S."/>
            <person name="Sicheritz-Ponten T."/>
            <person name="Noel C.J."/>
            <person name="Dacks J.B."/>
            <person name="Foster P.G."/>
            <person name="Simillion C."/>
            <person name="Van de Peer Y."/>
            <person name="Miranda-Saavedra D."/>
            <person name="Barton G.J."/>
            <person name="Westrop G.D."/>
            <person name="Mueller S."/>
            <person name="Dessi D."/>
            <person name="Fiori P.L."/>
            <person name="Ren Q."/>
            <person name="Paulsen I."/>
            <person name="Zhang H."/>
            <person name="Bastida-Corcuera F.D."/>
            <person name="Simoes-Barbosa A."/>
            <person name="Brown M.T."/>
            <person name="Hayes R.D."/>
            <person name="Mukherjee M."/>
            <person name="Okumura C.Y."/>
            <person name="Schneider R."/>
            <person name="Smith A.J."/>
            <person name="Vanacova S."/>
            <person name="Villalvazo M."/>
            <person name="Haas B.J."/>
            <person name="Pertea M."/>
            <person name="Feldblyum T.V."/>
            <person name="Utterback T.R."/>
            <person name="Shu C.L."/>
            <person name="Osoegawa K."/>
            <person name="de Jong P.J."/>
            <person name="Hrdy I."/>
            <person name="Horvathova L."/>
            <person name="Zubacova Z."/>
            <person name="Dolezal P."/>
            <person name="Malik S.B."/>
            <person name="Logsdon J.M. Jr."/>
            <person name="Henze K."/>
            <person name="Gupta A."/>
            <person name="Wang C.C."/>
            <person name="Dunne R.L."/>
            <person name="Upcroft J.A."/>
            <person name="Upcroft P."/>
            <person name="White O."/>
            <person name="Salzberg S.L."/>
            <person name="Tang P."/>
            <person name="Chiu C.-H."/>
            <person name="Lee Y.-S."/>
            <person name="Embley T.M."/>
            <person name="Coombs G.H."/>
            <person name="Mottram J.C."/>
            <person name="Tachezy J."/>
            <person name="Fraser-Liggett C.M."/>
            <person name="Johnson P.J."/>
        </authorList>
    </citation>
    <scope>NUCLEOTIDE SEQUENCE [LARGE SCALE GENOMIC DNA]</scope>
    <source>
        <strain evidence="2">G3</strain>
    </source>
</reference>
<gene>
    <name evidence="2" type="ORF">TVAG_388000</name>
</gene>
<dbReference type="Proteomes" id="UP000001542">
    <property type="component" value="Unassembled WGS sequence"/>
</dbReference>
<dbReference type="InterPro" id="IPR011050">
    <property type="entry name" value="Pectin_lyase_fold/virulence"/>
</dbReference>
<dbReference type="AlphaFoldDB" id="A2E127"/>
<accession>A2E127</accession>
<evidence type="ECO:0000256" key="1">
    <source>
        <dbReference type="SAM" id="Phobius"/>
    </source>
</evidence>
<dbReference type="VEuPathDB" id="TrichDB:TVAGG3_0330660"/>
<keyword evidence="1" id="KW-0472">Membrane</keyword>
<dbReference type="PANTHER" id="PTHR46155:SF1">
    <property type="entry name" value="BIFUNCTIONAL INHIBITOR_LIPID-TRANSFER PROTEIN_SEED STORAGE 2S ALBUMIN SUPERFAMILY PROTEIN"/>
    <property type="match status" value="1"/>
</dbReference>